<keyword evidence="2" id="KW-1133">Transmembrane helix</keyword>
<evidence type="ECO:0000313" key="4">
    <source>
        <dbReference type="Proteomes" id="UP000054018"/>
    </source>
</evidence>
<gene>
    <name evidence="3" type="ORF">PISMIDRAFT_223185</name>
</gene>
<feature type="transmembrane region" description="Helical" evidence="2">
    <location>
        <begin position="230"/>
        <end position="254"/>
    </location>
</feature>
<sequence length="502" mass="56133">MHRRVAQTVAAVLPHYGWDGLRDPSRVTNEAFYAADRRRPNSEGSQQGISGGDYHGDPHDHPDAGVAQWRRMDSHGESILSGLSDDENDNRMRGSPESLRRASSLGRVAEEDDSEDSMALPQTPEYGVEYDATDVDEELEWELEENGLYLGSYKRLLAMYTMVPLTALTSFAVVVLLPWLFWPCSTSSRYPSYSPSPIPELVLSSAVFSLAHLLRVPLYSISLSLLRPSFACLVSTFLNILVVNVLRLMSLIILEVRHYMKYPTPTWQDPSFRTVWWLSLNVAEVLVALVQDYRGISFYRDVMVPRGREREFLERLKQNSSSPVLEPNGRVYDWRDPSHTFPEQPIDPETEGLQTEALQPNAAAIASQIDKEFDRLIVVKAREELEELYGVAVIKIPIFITCLQRFNSIILSLGLNLLLSAAFLRSSFSIPASDVGRVPTDVLSHSSLLATFPVVLVIHMSLASLYTPTFLPRIGVHTAAYVGVLVSLMSFFAGLAVWGALS</sequence>
<keyword evidence="2" id="KW-0812">Transmembrane</keyword>
<feature type="transmembrane region" description="Helical" evidence="2">
    <location>
        <begin position="157"/>
        <end position="181"/>
    </location>
</feature>
<feature type="transmembrane region" description="Helical" evidence="2">
    <location>
        <begin position="409"/>
        <end position="428"/>
    </location>
</feature>
<evidence type="ECO:0000256" key="2">
    <source>
        <dbReference type="SAM" id="Phobius"/>
    </source>
</evidence>
<keyword evidence="2" id="KW-0472">Membrane</keyword>
<evidence type="ECO:0000313" key="3">
    <source>
        <dbReference type="EMBL" id="KIK17580.1"/>
    </source>
</evidence>
<feature type="transmembrane region" description="Helical" evidence="2">
    <location>
        <begin position="274"/>
        <end position="290"/>
    </location>
</feature>
<dbReference type="STRING" id="765257.A0A0C9XYM4"/>
<reference evidence="4" key="2">
    <citation type="submission" date="2015-01" db="EMBL/GenBank/DDBJ databases">
        <title>Evolutionary Origins and Diversification of the Mycorrhizal Mutualists.</title>
        <authorList>
            <consortium name="DOE Joint Genome Institute"/>
            <consortium name="Mycorrhizal Genomics Consortium"/>
            <person name="Kohler A."/>
            <person name="Kuo A."/>
            <person name="Nagy L.G."/>
            <person name="Floudas D."/>
            <person name="Copeland A."/>
            <person name="Barry K.W."/>
            <person name="Cichocki N."/>
            <person name="Veneault-Fourrey C."/>
            <person name="LaButti K."/>
            <person name="Lindquist E.A."/>
            <person name="Lipzen A."/>
            <person name="Lundell T."/>
            <person name="Morin E."/>
            <person name="Murat C."/>
            <person name="Riley R."/>
            <person name="Ohm R."/>
            <person name="Sun H."/>
            <person name="Tunlid A."/>
            <person name="Henrissat B."/>
            <person name="Grigoriev I.V."/>
            <person name="Hibbett D.S."/>
            <person name="Martin F."/>
        </authorList>
    </citation>
    <scope>NUCLEOTIDE SEQUENCE [LARGE SCALE GENOMIC DNA]</scope>
    <source>
        <strain evidence="4">441</strain>
    </source>
</reference>
<dbReference type="HOGENOM" id="CLU_022490_1_0_1"/>
<reference evidence="3 4" key="1">
    <citation type="submission" date="2014-04" db="EMBL/GenBank/DDBJ databases">
        <authorList>
            <consortium name="DOE Joint Genome Institute"/>
            <person name="Kuo A."/>
            <person name="Kohler A."/>
            <person name="Costa M.D."/>
            <person name="Nagy L.G."/>
            <person name="Floudas D."/>
            <person name="Copeland A."/>
            <person name="Barry K.W."/>
            <person name="Cichocki N."/>
            <person name="Veneault-Fourrey C."/>
            <person name="LaButti K."/>
            <person name="Lindquist E.A."/>
            <person name="Lipzen A."/>
            <person name="Lundell T."/>
            <person name="Morin E."/>
            <person name="Murat C."/>
            <person name="Sun H."/>
            <person name="Tunlid A."/>
            <person name="Henrissat B."/>
            <person name="Grigoriev I.V."/>
            <person name="Hibbett D.S."/>
            <person name="Martin F."/>
            <person name="Nordberg H.P."/>
            <person name="Cantor M.N."/>
            <person name="Hua S.X."/>
        </authorList>
    </citation>
    <scope>NUCLEOTIDE SEQUENCE [LARGE SCALE GENOMIC DNA]</scope>
    <source>
        <strain evidence="3 4">441</strain>
    </source>
</reference>
<name>A0A0C9XYM4_9AGAM</name>
<evidence type="ECO:0000256" key="1">
    <source>
        <dbReference type="SAM" id="MobiDB-lite"/>
    </source>
</evidence>
<dbReference type="Proteomes" id="UP000054018">
    <property type="component" value="Unassembled WGS sequence"/>
</dbReference>
<keyword evidence="4" id="KW-1185">Reference proteome</keyword>
<feature type="transmembrane region" description="Helical" evidence="2">
    <location>
        <begin position="448"/>
        <end position="467"/>
    </location>
</feature>
<dbReference type="AlphaFoldDB" id="A0A0C9XYM4"/>
<feature type="transmembrane region" description="Helical" evidence="2">
    <location>
        <begin position="479"/>
        <end position="501"/>
    </location>
</feature>
<feature type="compositionally biased region" description="Basic and acidic residues" evidence="1">
    <location>
        <begin position="89"/>
        <end position="100"/>
    </location>
</feature>
<feature type="transmembrane region" description="Helical" evidence="2">
    <location>
        <begin position="201"/>
        <end position="218"/>
    </location>
</feature>
<feature type="region of interest" description="Disordered" evidence="1">
    <location>
        <begin position="78"/>
        <end position="126"/>
    </location>
</feature>
<dbReference type="EMBL" id="KN833824">
    <property type="protein sequence ID" value="KIK17580.1"/>
    <property type="molecule type" value="Genomic_DNA"/>
</dbReference>
<accession>A0A0C9XYM4</accession>
<feature type="region of interest" description="Disordered" evidence="1">
    <location>
        <begin position="33"/>
        <end position="65"/>
    </location>
</feature>
<protein>
    <submittedName>
        <fullName evidence="3">Uncharacterized protein</fullName>
    </submittedName>
</protein>
<proteinExistence type="predicted"/>
<feature type="compositionally biased region" description="Basic and acidic residues" evidence="1">
    <location>
        <begin position="54"/>
        <end position="63"/>
    </location>
</feature>
<dbReference type="OrthoDB" id="3364069at2759"/>
<organism evidence="3 4">
    <name type="scientific">Pisolithus microcarpus 441</name>
    <dbReference type="NCBI Taxonomy" id="765257"/>
    <lineage>
        <taxon>Eukaryota</taxon>
        <taxon>Fungi</taxon>
        <taxon>Dikarya</taxon>
        <taxon>Basidiomycota</taxon>
        <taxon>Agaricomycotina</taxon>
        <taxon>Agaricomycetes</taxon>
        <taxon>Agaricomycetidae</taxon>
        <taxon>Boletales</taxon>
        <taxon>Sclerodermatineae</taxon>
        <taxon>Pisolithaceae</taxon>
        <taxon>Pisolithus</taxon>
    </lineage>
</organism>